<dbReference type="Gene3D" id="1.10.1660.10">
    <property type="match status" value="2"/>
</dbReference>
<evidence type="ECO:0000259" key="2">
    <source>
        <dbReference type="PROSITE" id="PS50937"/>
    </source>
</evidence>
<organism evidence="3 4">
    <name type="scientific">Crossiella equi</name>
    <dbReference type="NCBI Taxonomy" id="130796"/>
    <lineage>
        <taxon>Bacteria</taxon>
        <taxon>Bacillati</taxon>
        <taxon>Actinomycetota</taxon>
        <taxon>Actinomycetes</taxon>
        <taxon>Pseudonocardiales</taxon>
        <taxon>Pseudonocardiaceae</taxon>
        <taxon>Crossiella</taxon>
    </lineage>
</organism>
<keyword evidence="1 3" id="KW-0238">DNA-binding</keyword>
<name>A0ABS5AQ49_9PSEU</name>
<dbReference type="PANTHER" id="PTHR30204">
    <property type="entry name" value="REDOX-CYCLING DRUG-SENSING TRANSCRIPTIONAL ACTIVATOR SOXR"/>
    <property type="match status" value="1"/>
</dbReference>
<dbReference type="InterPro" id="IPR000551">
    <property type="entry name" value="MerR-type_HTH_dom"/>
</dbReference>
<comment type="caution">
    <text evidence="3">The sequence shown here is derived from an EMBL/GenBank/DDBJ whole genome shotgun (WGS) entry which is preliminary data.</text>
</comment>
<feature type="domain" description="HTH merR-type" evidence="2">
    <location>
        <begin position="120"/>
        <end position="191"/>
    </location>
</feature>
<dbReference type="InterPro" id="IPR047057">
    <property type="entry name" value="MerR_fam"/>
</dbReference>
<keyword evidence="4" id="KW-1185">Reference proteome</keyword>
<sequence length="233" mass="25148">MNTAAIAARSGYSVQQVRDLEALGVLPPATRSHNGYRQFAEAHLDALRAYRDLAHAVGPVEARRAMREIRVLPRAEAAALLCGFHTRLNDERDQALTARAALAAIRDEATTDAEPTPGDTMTITELAQALGTRASTLRFWEQAGLVTPERVVTRAGTARRYPLTAIREARITAALRAGGYRVPDVHKALTAVRDLRDVTDSLAALDARLAAIAQRALALLRAGTLLAEIIETA</sequence>
<evidence type="ECO:0000313" key="4">
    <source>
        <dbReference type="Proteomes" id="UP001519363"/>
    </source>
</evidence>
<feature type="domain" description="HTH merR-type" evidence="2">
    <location>
        <begin position="1"/>
        <end position="48"/>
    </location>
</feature>
<dbReference type="Proteomes" id="UP001519363">
    <property type="component" value="Unassembled WGS sequence"/>
</dbReference>
<reference evidence="3 4" key="1">
    <citation type="submission" date="2021-03" db="EMBL/GenBank/DDBJ databases">
        <title>Sequencing the genomes of 1000 actinobacteria strains.</title>
        <authorList>
            <person name="Klenk H.-P."/>
        </authorList>
    </citation>
    <scope>NUCLEOTIDE SEQUENCE [LARGE SCALE GENOMIC DNA]</scope>
    <source>
        <strain evidence="3 4">DSM 44580</strain>
    </source>
</reference>
<dbReference type="Pfam" id="PF13411">
    <property type="entry name" value="MerR_1"/>
    <property type="match status" value="2"/>
</dbReference>
<evidence type="ECO:0000313" key="3">
    <source>
        <dbReference type="EMBL" id="MBP2478527.1"/>
    </source>
</evidence>
<proteinExistence type="predicted"/>
<protein>
    <submittedName>
        <fullName evidence="3">DNA-binding transcriptional MerR regulator</fullName>
    </submittedName>
</protein>
<dbReference type="RefSeq" id="WP_086790075.1">
    <property type="nucleotide sequence ID" value="NZ_JAGIOO010000001.1"/>
</dbReference>
<dbReference type="InterPro" id="IPR009061">
    <property type="entry name" value="DNA-bd_dom_put_sf"/>
</dbReference>
<dbReference type="SUPFAM" id="SSF46955">
    <property type="entry name" value="Putative DNA-binding domain"/>
    <property type="match status" value="2"/>
</dbReference>
<accession>A0ABS5AQ49</accession>
<gene>
    <name evidence="3" type="ORF">JOF53_007399</name>
</gene>
<dbReference type="PANTHER" id="PTHR30204:SF93">
    <property type="entry name" value="HTH MERR-TYPE DOMAIN-CONTAINING PROTEIN"/>
    <property type="match status" value="1"/>
</dbReference>
<dbReference type="SMART" id="SM00422">
    <property type="entry name" value="HTH_MERR"/>
    <property type="match status" value="2"/>
</dbReference>
<dbReference type="EMBL" id="JAGIOO010000001">
    <property type="protein sequence ID" value="MBP2478527.1"/>
    <property type="molecule type" value="Genomic_DNA"/>
</dbReference>
<dbReference type="PROSITE" id="PS50937">
    <property type="entry name" value="HTH_MERR_2"/>
    <property type="match status" value="2"/>
</dbReference>
<dbReference type="GO" id="GO:0003677">
    <property type="term" value="F:DNA binding"/>
    <property type="evidence" value="ECO:0007669"/>
    <property type="project" value="UniProtKB-KW"/>
</dbReference>
<evidence type="ECO:0000256" key="1">
    <source>
        <dbReference type="ARBA" id="ARBA00023125"/>
    </source>
</evidence>